<organism evidence="2 3">
    <name type="scientific">Massilia terrae</name>
    <dbReference type="NCBI Taxonomy" id="1811224"/>
    <lineage>
        <taxon>Bacteria</taxon>
        <taxon>Pseudomonadati</taxon>
        <taxon>Pseudomonadota</taxon>
        <taxon>Betaproteobacteria</taxon>
        <taxon>Burkholderiales</taxon>
        <taxon>Oxalobacteraceae</taxon>
        <taxon>Telluria group</taxon>
        <taxon>Massilia</taxon>
    </lineage>
</organism>
<dbReference type="SUPFAM" id="SSF46785">
    <property type="entry name" value="Winged helix' DNA-binding domain"/>
    <property type="match status" value="1"/>
</dbReference>
<evidence type="ECO:0000313" key="2">
    <source>
        <dbReference type="EMBL" id="MCS0660811.1"/>
    </source>
</evidence>
<evidence type="ECO:0000256" key="1">
    <source>
        <dbReference type="ARBA" id="ARBA00023125"/>
    </source>
</evidence>
<dbReference type="PROSITE" id="PS51197">
    <property type="entry name" value="HTH_RRF2_2"/>
    <property type="match status" value="1"/>
</dbReference>
<dbReference type="Gene3D" id="1.10.10.10">
    <property type="entry name" value="Winged helix-like DNA-binding domain superfamily/Winged helix DNA-binding domain"/>
    <property type="match status" value="1"/>
</dbReference>
<dbReference type="PANTHER" id="PTHR33221">
    <property type="entry name" value="WINGED HELIX-TURN-HELIX TRANSCRIPTIONAL REGULATOR, RRF2 FAMILY"/>
    <property type="match status" value="1"/>
</dbReference>
<dbReference type="EMBL" id="JANUGU010000010">
    <property type="protein sequence ID" value="MCS0660811.1"/>
    <property type="molecule type" value="Genomic_DNA"/>
</dbReference>
<dbReference type="NCBIfam" id="TIGR00738">
    <property type="entry name" value="rrf2_super"/>
    <property type="match status" value="1"/>
</dbReference>
<keyword evidence="1" id="KW-0238">DNA-binding</keyword>
<dbReference type="RefSeq" id="WP_258814009.1">
    <property type="nucleotide sequence ID" value="NZ_JANUGU010000010.1"/>
</dbReference>
<name>A0ABT2D3L6_9BURK</name>
<proteinExistence type="predicted"/>
<dbReference type="Pfam" id="PF02082">
    <property type="entry name" value="Rrf2"/>
    <property type="match status" value="1"/>
</dbReference>
<dbReference type="InterPro" id="IPR036390">
    <property type="entry name" value="WH_DNA-bd_sf"/>
</dbReference>
<dbReference type="InterPro" id="IPR000944">
    <property type="entry name" value="Tscrpt_reg_Rrf2"/>
</dbReference>
<dbReference type="Proteomes" id="UP001204621">
    <property type="component" value="Unassembled WGS sequence"/>
</dbReference>
<protein>
    <submittedName>
        <fullName evidence="2">Rrf2 family transcriptional regulator</fullName>
    </submittedName>
</protein>
<gene>
    <name evidence="2" type="ORF">NX778_22325</name>
</gene>
<evidence type="ECO:0000313" key="3">
    <source>
        <dbReference type="Proteomes" id="UP001204621"/>
    </source>
</evidence>
<reference evidence="2 3" key="1">
    <citation type="submission" date="2022-08" db="EMBL/GenBank/DDBJ databases">
        <title>Reclassification of Massilia species as members of the genera Telluria, Duganella, Pseudoduganella, Mokoshia gen. nov. and Zemynaea gen. nov. using orthogonal and non-orthogonal genome-based approaches.</title>
        <authorList>
            <person name="Bowman J.P."/>
        </authorList>
    </citation>
    <scope>NUCLEOTIDE SEQUENCE [LARGE SCALE GENOMIC DNA]</scope>
    <source>
        <strain evidence="2 3">JCM 31606</strain>
    </source>
</reference>
<sequence>MRLTSYSDYSLRALMYLALNRDHLVTIGEIAQTHNIAKNHLTKVVHHLGTLGFVETVRGRSGGLRLAREPKDISIGEVVRHTESDFYMASCFDESAPGCLYAAGCELRGALARATKAFLDVLDSVTLAQMVERDPRQAAPGVQAIQLHFKRTPQPA</sequence>
<comment type="caution">
    <text evidence="2">The sequence shown here is derived from an EMBL/GenBank/DDBJ whole genome shotgun (WGS) entry which is preliminary data.</text>
</comment>
<dbReference type="InterPro" id="IPR036388">
    <property type="entry name" value="WH-like_DNA-bd_sf"/>
</dbReference>
<dbReference type="PANTHER" id="PTHR33221:SF4">
    <property type="entry name" value="HTH-TYPE TRANSCRIPTIONAL REPRESSOR NSRR"/>
    <property type="match status" value="1"/>
</dbReference>
<keyword evidence="3" id="KW-1185">Reference proteome</keyword>
<accession>A0ABT2D3L6</accession>